<name>A0AA51YLN6_9EURY</name>
<organism evidence="2 3">
    <name type="scientific">Methanolobus sediminis</name>
    <dbReference type="NCBI Taxonomy" id="3072978"/>
    <lineage>
        <taxon>Archaea</taxon>
        <taxon>Methanobacteriati</taxon>
        <taxon>Methanobacteriota</taxon>
        <taxon>Stenosarchaea group</taxon>
        <taxon>Methanomicrobia</taxon>
        <taxon>Methanosarcinales</taxon>
        <taxon>Methanosarcinaceae</taxon>
        <taxon>Methanolobus</taxon>
    </lineage>
</organism>
<dbReference type="EMBL" id="CP133592">
    <property type="protein sequence ID" value="WMW25107.1"/>
    <property type="molecule type" value="Genomic_DNA"/>
</dbReference>
<keyword evidence="1" id="KW-0812">Transmembrane</keyword>
<dbReference type="AlphaFoldDB" id="A0AA51YLN6"/>
<evidence type="ECO:0000256" key="1">
    <source>
        <dbReference type="SAM" id="Phobius"/>
    </source>
</evidence>
<dbReference type="GeneID" id="84233780"/>
<reference evidence="2 3" key="1">
    <citation type="submission" date="2023-08" db="EMBL/GenBank/DDBJ databases">
        <title>Methanolobus mangrovi sp. nov. and Methanolobus sediminis sp. nov, two novel methylotrophic methanogens isolated from mangrove sediments in China.</title>
        <authorList>
            <person name="Zhou J."/>
        </authorList>
    </citation>
    <scope>NUCLEOTIDE SEQUENCE [LARGE SCALE GENOMIC DNA]</scope>
    <source>
        <strain evidence="2 3">FTZ6</strain>
    </source>
</reference>
<keyword evidence="1" id="KW-0472">Membrane</keyword>
<gene>
    <name evidence="2" type="ORF">RE474_13645</name>
</gene>
<dbReference type="Proteomes" id="UP001182908">
    <property type="component" value="Chromosome"/>
</dbReference>
<accession>A0AA51YLN6</accession>
<dbReference type="KEGG" id="mseb:RE474_13645"/>
<evidence type="ECO:0000313" key="3">
    <source>
        <dbReference type="Proteomes" id="UP001182908"/>
    </source>
</evidence>
<proteinExistence type="predicted"/>
<keyword evidence="1" id="KW-1133">Transmembrane helix</keyword>
<sequence>MFYMLPLYVIKGYDVTDALSESAGIVKGNIITSVIISLIVGFVALVGVLPYYAGLFLGWPIAFNLLIYIIGVLITMPLSQQILVNTTFELASFPYSEENASD</sequence>
<feature type="transmembrane region" description="Helical" evidence="1">
    <location>
        <begin position="30"/>
        <end position="53"/>
    </location>
</feature>
<protein>
    <submittedName>
        <fullName evidence="2">Uncharacterized protein</fullName>
    </submittedName>
</protein>
<evidence type="ECO:0000313" key="2">
    <source>
        <dbReference type="EMBL" id="WMW25107.1"/>
    </source>
</evidence>
<dbReference type="RefSeq" id="WP_309310915.1">
    <property type="nucleotide sequence ID" value="NZ_CP133592.1"/>
</dbReference>
<feature type="transmembrane region" description="Helical" evidence="1">
    <location>
        <begin position="59"/>
        <end position="78"/>
    </location>
</feature>
<keyword evidence="3" id="KW-1185">Reference proteome</keyword>